<protein>
    <recommendedName>
        <fullName evidence="4">TauD/TfdA-like domain-containing protein</fullName>
    </recommendedName>
</protein>
<comment type="caution">
    <text evidence="5">The sequence shown here is derived from an EMBL/GenBank/DDBJ whole genome shotgun (WGS) entry which is preliminary data.</text>
</comment>
<dbReference type="SUPFAM" id="SSF51197">
    <property type="entry name" value="Clavaminate synthase-like"/>
    <property type="match status" value="1"/>
</dbReference>
<reference evidence="5 6" key="1">
    <citation type="submission" date="2016-11" db="EMBL/GenBank/DDBJ databases">
        <title>Whole genomes of Flavobacteriaceae.</title>
        <authorList>
            <person name="Stine C."/>
            <person name="Li C."/>
            <person name="Tadesse D."/>
        </authorList>
    </citation>
    <scope>NUCLEOTIDE SEQUENCE [LARGE SCALE GENOMIC DNA]</scope>
    <source>
        <strain evidence="5 6">DSM 24704</strain>
    </source>
</reference>
<evidence type="ECO:0000313" key="6">
    <source>
        <dbReference type="Proteomes" id="UP000214684"/>
    </source>
</evidence>
<dbReference type="GO" id="GO:0016706">
    <property type="term" value="F:2-oxoglutarate-dependent dioxygenase activity"/>
    <property type="evidence" value="ECO:0007669"/>
    <property type="project" value="UniProtKB-ARBA"/>
</dbReference>
<proteinExistence type="predicted"/>
<keyword evidence="6" id="KW-1185">Reference proteome</keyword>
<evidence type="ECO:0000256" key="3">
    <source>
        <dbReference type="ARBA" id="ARBA00023194"/>
    </source>
</evidence>
<comment type="cofactor">
    <cofactor evidence="1">
        <name>Fe(2+)</name>
        <dbReference type="ChEBI" id="CHEBI:29033"/>
    </cofactor>
</comment>
<dbReference type="OrthoDB" id="9769888at2"/>
<sequence>MIDRINKLKNQDHKRVNLEESVKATFFDNKTFPLVISSANSGYSLKNWLSENSKKFETDLLKYGSVLFRNFRINSIEKFQELMTIFPKELLEYKFRSSPRFELVENVYVSTTYPEDETINMHSENSYAANPPARIVFCCITAAEYRGETPIADNRLVLEYISEPLKKKFKEKGVLYRRNLNGVLGLSWQEVFQTSDKTIVQQECDSNGINYTWVKENELVLTWKKEAICQHPETNEWVWFNHSLFFNKYMLHEDFLNSIDSDDELPNNTFFGDGSEISRDEILELKAAYQKATIEFTWINGDVLFLDNLLFSHGRNPYKGDRKIIVSIL</sequence>
<organism evidence="5 6">
    <name type="scientific">Flavobacterium araucananum</name>
    <dbReference type="NCBI Taxonomy" id="946678"/>
    <lineage>
        <taxon>Bacteria</taxon>
        <taxon>Pseudomonadati</taxon>
        <taxon>Bacteroidota</taxon>
        <taxon>Flavobacteriia</taxon>
        <taxon>Flavobacteriales</taxon>
        <taxon>Flavobacteriaceae</taxon>
        <taxon>Flavobacterium</taxon>
    </lineage>
</organism>
<dbReference type="RefSeq" id="WP_089478227.1">
    <property type="nucleotide sequence ID" value="NZ_MUGS01000004.1"/>
</dbReference>
<evidence type="ECO:0000256" key="1">
    <source>
        <dbReference type="ARBA" id="ARBA00001954"/>
    </source>
</evidence>
<dbReference type="InterPro" id="IPR050411">
    <property type="entry name" value="AlphaKG_dependent_hydroxylases"/>
</dbReference>
<dbReference type="Gene3D" id="3.60.130.10">
    <property type="entry name" value="Clavaminate synthase-like"/>
    <property type="match status" value="1"/>
</dbReference>
<keyword evidence="2" id="KW-0560">Oxidoreductase</keyword>
<dbReference type="InterPro" id="IPR042098">
    <property type="entry name" value="TauD-like_sf"/>
</dbReference>
<evidence type="ECO:0000313" key="5">
    <source>
        <dbReference type="EMBL" id="OXG09140.1"/>
    </source>
</evidence>
<dbReference type="PANTHER" id="PTHR10696:SF56">
    <property type="entry name" value="TAUD_TFDA-LIKE DOMAIN-CONTAINING PROTEIN"/>
    <property type="match status" value="1"/>
</dbReference>
<dbReference type="GO" id="GO:0017000">
    <property type="term" value="P:antibiotic biosynthetic process"/>
    <property type="evidence" value="ECO:0007669"/>
    <property type="project" value="UniProtKB-KW"/>
</dbReference>
<accession>A0A227PGX1</accession>
<name>A0A227PGX1_9FLAO</name>
<evidence type="ECO:0000259" key="4">
    <source>
        <dbReference type="Pfam" id="PF02668"/>
    </source>
</evidence>
<dbReference type="PANTHER" id="PTHR10696">
    <property type="entry name" value="GAMMA-BUTYROBETAINE HYDROXYLASE-RELATED"/>
    <property type="match status" value="1"/>
</dbReference>
<gene>
    <name evidence="5" type="ORF">B0A64_03860</name>
</gene>
<dbReference type="Proteomes" id="UP000214684">
    <property type="component" value="Unassembled WGS sequence"/>
</dbReference>
<keyword evidence="3" id="KW-0045">Antibiotic biosynthesis</keyword>
<feature type="domain" description="TauD/TfdA-like" evidence="4">
    <location>
        <begin position="42"/>
        <end position="323"/>
    </location>
</feature>
<evidence type="ECO:0000256" key="2">
    <source>
        <dbReference type="ARBA" id="ARBA00023002"/>
    </source>
</evidence>
<dbReference type="EMBL" id="MUGS01000004">
    <property type="protein sequence ID" value="OXG09140.1"/>
    <property type="molecule type" value="Genomic_DNA"/>
</dbReference>
<dbReference type="AlphaFoldDB" id="A0A227PGX1"/>
<dbReference type="Pfam" id="PF02668">
    <property type="entry name" value="TauD"/>
    <property type="match status" value="1"/>
</dbReference>
<dbReference type="InterPro" id="IPR003819">
    <property type="entry name" value="TauD/TfdA-like"/>
</dbReference>